<protein>
    <submittedName>
        <fullName evidence="1">Uncharacterized protein</fullName>
    </submittedName>
</protein>
<dbReference type="Proteomes" id="UP001487740">
    <property type="component" value="Unassembled WGS sequence"/>
</dbReference>
<evidence type="ECO:0000313" key="2">
    <source>
        <dbReference type="Proteomes" id="UP001487740"/>
    </source>
</evidence>
<organism evidence="1 2">
    <name type="scientific">Scylla paramamosain</name>
    <name type="common">Mud crab</name>
    <dbReference type="NCBI Taxonomy" id="85552"/>
    <lineage>
        <taxon>Eukaryota</taxon>
        <taxon>Metazoa</taxon>
        <taxon>Ecdysozoa</taxon>
        <taxon>Arthropoda</taxon>
        <taxon>Crustacea</taxon>
        <taxon>Multicrustacea</taxon>
        <taxon>Malacostraca</taxon>
        <taxon>Eumalacostraca</taxon>
        <taxon>Eucarida</taxon>
        <taxon>Decapoda</taxon>
        <taxon>Pleocyemata</taxon>
        <taxon>Brachyura</taxon>
        <taxon>Eubrachyura</taxon>
        <taxon>Portunoidea</taxon>
        <taxon>Portunidae</taxon>
        <taxon>Portuninae</taxon>
        <taxon>Scylla</taxon>
    </lineage>
</organism>
<evidence type="ECO:0000313" key="1">
    <source>
        <dbReference type="EMBL" id="KAK8395170.1"/>
    </source>
</evidence>
<dbReference type="EMBL" id="JARAKH010000018">
    <property type="protein sequence ID" value="KAK8395170.1"/>
    <property type="molecule type" value="Genomic_DNA"/>
</dbReference>
<reference evidence="1 2" key="1">
    <citation type="submission" date="2023-03" db="EMBL/GenBank/DDBJ databases">
        <title>High-quality genome of Scylla paramamosain provides insights in environmental adaptation.</title>
        <authorList>
            <person name="Zhang L."/>
        </authorList>
    </citation>
    <scope>NUCLEOTIDE SEQUENCE [LARGE SCALE GENOMIC DNA]</scope>
    <source>
        <strain evidence="1">LZ_2023a</strain>
        <tissue evidence="1">Muscle</tissue>
    </source>
</reference>
<name>A0AAW0U5A6_SCYPA</name>
<proteinExistence type="predicted"/>
<gene>
    <name evidence="1" type="ORF">O3P69_006130</name>
</gene>
<sequence length="75" mass="8244">MSGTCGLQAPGKLGQRYKSWSLELLSRSAPVTLHKSSHHAAGNLKTWMAEQTLGCKQDVTSLDFVKVRQQPVSVY</sequence>
<accession>A0AAW0U5A6</accession>
<keyword evidence="2" id="KW-1185">Reference proteome</keyword>
<comment type="caution">
    <text evidence="1">The sequence shown here is derived from an EMBL/GenBank/DDBJ whole genome shotgun (WGS) entry which is preliminary data.</text>
</comment>
<dbReference type="AlphaFoldDB" id="A0AAW0U5A6"/>